<feature type="transmembrane region" description="Helical" evidence="11">
    <location>
        <begin position="53"/>
        <end position="78"/>
    </location>
</feature>
<feature type="non-terminal residue" evidence="13">
    <location>
        <position position="1"/>
    </location>
</feature>
<dbReference type="HOGENOM" id="CLU_001828_0_3_1"/>
<dbReference type="SUPFAM" id="SSF81653">
    <property type="entry name" value="Calcium ATPase, transduction domain A"/>
    <property type="match status" value="1"/>
</dbReference>
<dbReference type="GO" id="GO:0046872">
    <property type="term" value="F:metal ion binding"/>
    <property type="evidence" value="ECO:0007669"/>
    <property type="project" value="UniProtKB-KW"/>
</dbReference>
<gene>
    <name evidence="13" type="ORF">THAPSDRAFT_264004</name>
</gene>
<dbReference type="SUPFAM" id="SSF81660">
    <property type="entry name" value="Metal cation-transporting ATPase, ATP-binding domain N"/>
    <property type="match status" value="1"/>
</dbReference>
<comment type="subcellular location">
    <subcellularLocation>
        <location evidence="1">Membrane</location>
        <topology evidence="1">Multi-pass membrane protein</topology>
    </subcellularLocation>
</comment>
<dbReference type="SFLD" id="SFLDS00003">
    <property type="entry name" value="Haloacid_Dehalogenase"/>
    <property type="match status" value="1"/>
</dbReference>
<evidence type="ECO:0000313" key="14">
    <source>
        <dbReference type="Proteomes" id="UP000001449"/>
    </source>
</evidence>
<evidence type="ECO:0000256" key="7">
    <source>
        <dbReference type="ARBA" id="ARBA00022842"/>
    </source>
</evidence>
<dbReference type="GeneID" id="7453035"/>
<keyword evidence="9 11" id="KW-1133">Transmembrane helix</keyword>
<dbReference type="STRING" id="35128.B8CBD0"/>
<dbReference type="InterPro" id="IPR023299">
    <property type="entry name" value="ATPase_P-typ_cyto_dom_N"/>
</dbReference>
<dbReference type="PANTHER" id="PTHR45630:SF11">
    <property type="entry name" value="CATION-TRANSPORTING P-TYPE ATPASE N-TERMINAL DOMAIN-CONTAINING PROTEIN"/>
    <property type="match status" value="1"/>
</dbReference>
<dbReference type="Gene3D" id="3.40.1110.10">
    <property type="entry name" value="Calcium-transporting ATPase, cytoplasmic domain N"/>
    <property type="match status" value="1"/>
</dbReference>
<dbReference type="InterPro" id="IPR008250">
    <property type="entry name" value="ATPase_P-typ_transduc_dom_A_sf"/>
</dbReference>
<keyword evidence="6" id="KW-0067">ATP-binding</keyword>
<dbReference type="SFLD" id="SFLDG00002">
    <property type="entry name" value="C1.7:_P-type_atpase_like"/>
    <property type="match status" value="1"/>
</dbReference>
<dbReference type="GO" id="GO:0005524">
    <property type="term" value="F:ATP binding"/>
    <property type="evidence" value="ECO:0007669"/>
    <property type="project" value="UniProtKB-KW"/>
</dbReference>
<dbReference type="InterPro" id="IPR059000">
    <property type="entry name" value="ATPase_P-type_domA"/>
</dbReference>
<feature type="domain" description="P-type ATPase A" evidence="12">
    <location>
        <begin position="92"/>
        <end position="209"/>
    </location>
</feature>
<dbReference type="Gene3D" id="3.40.50.1000">
    <property type="entry name" value="HAD superfamily/HAD-like"/>
    <property type="match status" value="1"/>
</dbReference>
<proteinExistence type="inferred from homology"/>
<dbReference type="PROSITE" id="PS01229">
    <property type="entry name" value="COF_2"/>
    <property type="match status" value="1"/>
</dbReference>
<evidence type="ECO:0000256" key="2">
    <source>
        <dbReference type="ARBA" id="ARBA00006000"/>
    </source>
</evidence>
<evidence type="ECO:0000313" key="13">
    <source>
        <dbReference type="EMBL" id="EED89297.1"/>
    </source>
</evidence>
<dbReference type="InterPro" id="IPR036412">
    <property type="entry name" value="HAD-like_sf"/>
</dbReference>
<dbReference type="InParanoid" id="B8CBD0"/>
<protein>
    <submittedName>
        <fullName evidence="13">Cation transporting ATPase</fullName>
        <ecNumber evidence="13">3.6.3.-</ecNumber>
    </submittedName>
</protein>
<dbReference type="RefSeq" id="XP_002293561.1">
    <property type="nucleotide sequence ID" value="XM_002293525.1"/>
</dbReference>
<dbReference type="AlphaFoldDB" id="B8CBD0"/>
<evidence type="ECO:0000256" key="4">
    <source>
        <dbReference type="ARBA" id="ARBA00022723"/>
    </source>
</evidence>
<keyword evidence="7" id="KW-0460">Magnesium</keyword>
<dbReference type="SFLD" id="SFLDF00027">
    <property type="entry name" value="p-type_atpase"/>
    <property type="match status" value="1"/>
</dbReference>
<keyword evidence="13" id="KW-0378">Hydrolase</keyword>
<reference evidence="13 14" key="2">
    <citation type="journal article" date="2008" name="Nature">
        <title>The Phaeodactylum genome reveals the evolutionary history of diatom genomes.</title>
        <authorList>
            <person name="Bowler C."/>
            <person name="Allen A.E."/>
            <person name="Badger J.H."/>
            <person name="Grimwood J."/>
            <person name="Jabbari K."/>
            <person name="Kuo A."/>
            <person name="Maheswari U."/>
            <person name="Martens C."/>
            <person name="Maumus F."/>
            <person name="Otillar R.P."/>
            <person name="Rayko E."/>
            <person name="Salamov A."/>
            <person name="Vandepoele K."/>
            <person name="Beszteri B."/>
            <person name="Gruber A."/>
            <person name="Heijde M."/>
            <person name="Katinka M."/>
            <person name="Mock T."/>
            <person name="Valentin K."/>
            <person name="Verret F."/>
            <person name="Berges J.A."/>
            <person name="Brownlee C."/>
            <person name="Cadoret J.P."/>
            <person name="Chiovitti A."/>
            <person name="Choi C.J."/>
            <person name="Coesel S."/>
            <person name="De Martino A."/>
            <person name="Detter J.C."/>
            <person name="Durkin C."/>
            <person name="Falciatore A."/>
            <person name="Fournet J."/>
            <person name="Haruta M."/>
            <person name="Huysman M.J."/>
            <person name="Jenkins B.D."/>
            <person name="Jiroutova K."/>
            <person name="Jorgensen R.E."/>
            <person name="Joubert Y."/>
            <person name="Kaplan A."/>
            <person name="Kroger N."/>
            <person name="Kroth P.G."/>
            <person name="La Roche J."/>
            <person name="Lindquist E."/>
            <person name="Lommer M."/>
            <person name="Martin-Jezequel V."/>
            <person name="Lopez P.J."/>
            <person name="Lucas S."/>
            <person name="Mangogna M."/>
            <person name="McGinnis K."/>
            <person name="Medlin L.K."/>
            <person name="Montsant A."/>
            <person name="Oudot-Le Secq M.P."/>
            <person name="Napoli C."/>
            <person name="Obornik M."/>
            <person name="Parker M.S."/>
            <person name="Petit J.L."/>
            <person name="Porcel B.M."/>
            <person name="Poulsen N."/>
            <person name="Robison M."/>
            <person name="Rychlewski L."/>
            <person name="Rynearson T.A."/>
            <person name="Schmutz J."/>
            <person name="Shapiro H."/>
            <person name="Siaut M."/>
            <person name="Stanley M."/>
            <person name="Sussman M.R."/>
            <person name="Taylor A.R."/>
            <person name="Vardi A."/>
            <person name="von Dassow P."/>
            <person name="Vyverman W."/>
            <person name="Willis A."/>
            <person name="Wyrwicz L.S."/>
            <person name="Rokhsar D.S."/>
            <person name="Weissenbach J."/>
            <person name="Armbrust E.V."/>
            <person name="Green B.R."/>
            <person name="Van de Peer Y."/>
            <person name="Grigoriev I.V."/>
        </authorList>
    </citation>
    <scope>NUCLEOTIDE SEQUENCE [LARGE SCALE GENOMIC DNA]</scope>
    <source>
        <strain evidence="13 14">CCMP1335</strain>
    </source>
</reference>
<feature type="transmembrane region" description="Helical" evidence="11">
    <location>
        <begin position="743"/>
        <end position="766"/>
    </location>
</feature>
<keyword evidence="8" id="KW-1278">Translocase</keyword>
<dbReference type="GO" id="GO:0016887">
    <property type="term" value="F:ATP hydrolysis activity"/>
    <property type="evidence" value="ECO:0007669"/>
    <property type="project" value="InterPro"/>
</dbReference>
<dbReference type="InterPro" id="IPR023214">
    <property type="entry name" value="HAD_sf"/>
</dbReference>
<evidence type="ECO:0000256" key="9">
    <source>
        <dbReference type="ARBA" id="ARBA00022989"/>
    </source>
</evidence>
<keyword evidence="5" id="KW-0547">Nucleotide-binding</keyword>
<feature type="non-terminal residue" evidence="13">
    <location>
        <position position="776"/>
    </location>
</feature>
<dbReference type="InterPro" id="IPR023298">
    <property type="entry name" value="ATPase_P-typ_TM_dom_sf"/>
</dbReference>
<dbReference type="Pfam" id="PF00122">
    <property type="entry name" value="E1-E2_ATPase"/>
    <property type="match status" value="1"/>
</dbReference>
<dbReference type="InterPro" id="IPR044492">
    <property type="entry name" value="P_typ_ATPase_HD_dom"/>
</dbReference>
<dbReference type="GO" id="GO:0055085">
    <property type="term" value="P:transmembrane transport"/>
    <property type="evidence" value="ECO:0000318"/>
    <property type="project" value="GO_Central"/>
</dbReference>
<keyword evidence="4" id="KW-0479">Metal-binding</keyword>
<keyword evidence="14" id="KW-1185">Reference proteome</keyword>
<dbReference type="PaxDb" id="35128-Thaps264004"/>
<dbReference type="Pfam" id="PF13246">
    <property type="entry name" value="Cation_ATPase"/>
    <property type="match status" value="1"/>
</dbReference>
<dbReference type="InterPro" id="IPR001757">
    <property type="entry name" value="P_typ_ATPase"/>
</dbReference>
<comment type="similarity">
    <text evidence="2">Belongs to the cation transport ATPase (P-type) (TC 3.A.3) family. Type V subfamily.</text>
</comment>
<dbReference type="PANTHER" id="PTHR45630">
    <property type="entry name" value="CATION-TRANSPORTING ATPASE-RELATED"/>
    <property type="match status" value="1"/>
</dbReference>
<dbReference type="Proteomes" id="UP000001449">
    <property type="component" value="Chromosome 13"/>
</dbReference>
<evidence type="ECO:0000256" key="8">
    <source>
        <dbReference type="ARBA" id="ARBA00022967"/>
    </source>
</evidence>
<accession>B8CBD0</accession>
<dbReference type="NCBIfam" id="TIGR01494">
    <property type="entry name" value="ATPase_P-type"/>
    <property type="match status" value="2"/>
</dbReference>
<dbReference type="EMBL" id="CM000648">
    <property type="protein sequence ID" value="EED89297.1"/>
    <property type="molecule type" value="Genomic_DNA"/>
</dbReference>
<dbReference type="eggNOG" id="KOG0208">
    <property type="taxonomic scope" value="Eukaryota"/>
</dbReference>
<evidence type="ECO:0000256" key="6">
    <source>
        <dbReference type="ARBA" id="ARBA00022840"/>
    </source>
</evidence>
<evidence type="ECO:0000256" key="10">
    <source>
        <dbReference type="ARBA" id="ARBA00023136"/>
    </source>
</evidence>
<evidence type="ECO:0000256" key="11">
    <source>
        <dbReference type="SAM" id="Phobius"/>
    </source>
</evidence>
<feature type="transmembrane region" description="Helical" evidence="11">
    <location>
        <begin position="249"/>
        <end position="267"/>
    </location>
</feature>
<reference evidence="13 14" key="1">
    <citation type="journal article" date="2004" name="Science">
        <title>The genome of the diatom Thalassiosira pseudonana: ecology, evolution, and metabolism.</title>
        <authorList>
            <person name="Armbrust E.V."/>
            <person name="Berges J.A."/>
            <person name="Bowler C."/>
            <person name="Green B.R."/>
            <person name="Martinez D."/>
            <person name="Putnam N.H."/>
            <person name="Zhou S."/>
            <person name="Allen A.E."/>
            <person name="Apt K.E."/>
            <person name="Bechner M."/>
            <person name="Brzezinski M.A."/>
            <person name="Chaal B.K."/>
            <person name="Chiovitti A."/>
            <person name="Davis A.K."/>
            <person name="Demarest M.S."/>
            <person name="Detter J.C."/>
            <person name="Glavina T."/>
            <person name="Goodstein D."/>
            <person name="Hadi M.Z."/>
            <person name="Hellsten U."/>
            <person name="Hildebrand M."/>
            <person name="Jenkins B.D."/>
            <person name="Jurka J."/>
            <person name="Kapitonov V.V."/>
            <person name="Kroger N."/>
            <person name="Lau W.W."/>
            <person name="Lane T.W."/>
            <person name="Larimer F.W."/>
            <person name="Lippmeier J.C."/>
            <person name="Lucas S."/>
            <person name="Medina M."/>
            <person name="Montsant A."/>
            <person name="Obornik M."/>
            <person name="Parker M.S."/>
            <person name="Palenik B."/>
            <person name="Pazour G.J."/>
            <person name="Richardson P.M."/>
            <person name="Rynearson T.A."/>
            <person name="Saito M.A."/>
            <person name="Schwartz D.C."/>
            <person name="Thamatrakoln K."/>
            <person name="Valentin K."/>
            <person name="Vardi A."/>
            <person name="Wilkerson F.P."/>
            <person name="Rokhsar D.S."/>
        </authorList>
    </citation>
    <scope>NUCLEOTIDE SEQUENCE [LARGE SCALE GENOMIC DNA]</scope>
    <source>
        <strain evidence="13 14">CCMP1335</strain>
    </source>
</reference>
<dbReference type="Gene3D" id="2.70.150.10">
    <property type="entry name" value="Calcium-transporting ATPase, cytoplasmic transduction domain A"/>
    <property type="match status" value="1"/>
</dbReference>
<keyword evidence="3 11" id="KW-0812">Transmembrane</keyword>
<dbReference type="EC" id="3.6.3.-" evidence="13"/>
<dbReference type="KEGG" id="tps:THAPSDRAFT_264004"/>
<dbReference type="SUPFAM" id="SSF56784">
    <property type="entry name" value="HAD-like"/>
    <property type="match status" value="1"/>
</dbReference>
<name>B8CBD0_THAPS</name>
<keyword evidence="10 11" id="KW-0472">Membrane</keyword>
<organism evidence="13 14">
    <name type="scientific">Thalassiosira pseudonana</name>
    <name type="common">Marine diatom</name>
    <name type="synonym">Cyclotella nana</name>
    <dbReference type="NCBI Taxonomy" id="35128"/>
    <lineage>
        <taxon>Eukaryota</taxon>
        <taxon>Sar</taxon>
        <taxon>Stramenopiles</taxon>
        <taxon>Ochrophyta</taxon>
        <taxon>Bacillariophyta</taxon>
        <taxon>Coscinodiscophyceae</taxon>
        <taxon>Thalassiosirophycidae</taxon>
        <taxon>Thalassiosirales</taxon>
        <taxon>Thalassiosiraceae</taxon>
        <taxon>Thalassiosira</taxon>
    </lineage>
</organism>
<sequence length="776" mass="84825">GLTTEESSKRLGIVGPNVLDLKKPTFVGSIRKEFSKAFYLYQNFMVWTWAPYWYYYMAITQTVVRVTGGLVVAVFQYWSDVNLYQLMAVDGTAEVVRDGGKVVTIDQTDVVPGDIVVLKPGIAYFDMALLQSKHIIVDESALTGEVYPVAKMQLDPANATQFYNTKANKSSTISAGTTILECGEGEGIEGELAVVTQTGSFTAKGELLSDVLSYERHQFKFDTEVKLVLVLVVIEDHWVYAWFYGMFVAGTVLPPLLPTVFVVSVGISCKRLQGRRITCTDSTGILVAGKVKTAFFDKTGTLTEQGLRFVSAQKGEELGRSALDTDATTAIDPSLQLGLAVCHTLTKSSRGDLIGPAVDRMTFSAIDGASLLNECEVAFGNETIRYLKRFEFDHHRMTQSVLVQRGDEKLVYVKGSPEAISKLCLASSLPSNFGEKTRHSAKDGIYQLAIASSVYNGEKEMSEIQREDIEKDLTFAGCINFQNTMKPETPAVIAELREGDVDSVIVTGDNVLTGIYIGRKSGIIPPESNVVIGARINNDIVEWLNASDDSAASDPTVSFSENTVLAMTGEVWTHLLRYNPKQAIALGKLTKVFGRCTPNDKVSVVSTFVTYGDITLMCGDGGNDCGALKAAHVGIALSDAEASVVAPFTSLDKSIASVADVLREGRCALASALASYKFMIMYGQVESFNQVVNAYLSITFTEWCWVFMDGIWTITMAFSLPLAKAAKKLSPKRPTASILGPHTLFSACGILAINFLFLVFALLALWRQDWFQCRKW</sequence>
<dbReference type="GO" id="GO:0140358">
    <property type="term" value="F:P-type transmembrane transporter activity"/>
    <property type="evidence" value="ECO:0007669"/>
    <property type="project" value="InterPro"/>
</dbReference>
<evidence type="ECO:0000256" key="1">
    <source>
        <dbReference type="ARBA" id="ARBA00004141"/>
    </source>
</evidence>
<evidence type="ECO:0000256" key="5">
    <source>
        <dbReference type="ARBA" id="ARBA00022741"/>
    </source>
</evidence>
<evidence type="ECO:0000256" key="3">
    <source>
        <dbReference type="ARBA" id="ARBA00022692"/>
    </source>
</evidence>
<dbReference type="GO" id="GO:0016020">
    <property type="term" value="C:membrane"/>
    <property type="evidence" value="ECO:0000318"/>
    <property type="project" value="GO_Central"/>
</dbReference>
<evidence type="ECO:0000259" key="12">
    <source>
        <dbReference type="Pfam" id="PF00122"/>
    </source>
</evidence>
<dbReference type="OMA" id="TAFVACM"/>
<dbReference type="InterPro" id="IPR006544">
    <property type="entry name" value="P-type_TPase_V"/>
</dbReference>
<dbReference type="PRINTS" id="PR00119">
    <property type="entry name" value="CATATPASE"/>
</dbReference>
<dbReference type="GO" id="GO:0019829">
    <property type="term" value="F:ATPase-coupled monoatomic cation transmembrane transporter activity"/>
    <property type="evidence" value="ECO:0000318"/>
    <property type="project" value="GO_Central"/>
</dbReference>
<dbReference type="SUPFAM" id="SSF81665">
    <property type="entry name" value="Calcium ATPase, transmembrane domain M"/>
    <property type="match status" value="1"/>
</dbReference>